<feature type="compositionally biased region" description="Basic and acidic residues" evidence="5">
    <location>
        <begin position="451"/>
        <end position="465"/>
    </location>
</feature>
<dbReference type="RefSeq" id="WP_218105678.1">
    <property type="nucleotide sequence ID" value="NZ_FMHU01000001.1"/>
</dbReference>
<proteinExistence type="inferred from homology"/>
<evidence type="ECO:0000313" key="8">
    <source>
        <dbReference type="Proteomes" id="UP000198906"/>
    </source>
</evidence>
<dbReference type="GO" id="GO:0006633">
    <property type="term" value="P:fatty acid biosynthetic process"/>
    <property type="evidence" value="ECO:0007669"/>
    <property type="project" value="InterPro"/>
</dbReference>
<gene>
    <name evidence="7" type="ORF">GA0074694_2616</name>
</gene>
<feature type="compositionally biased region" description="Low complexity" evidence="5">
    <location>
        <begin position="438"/>
        <end position="447"/>
    </location>
</feature>
<dbReference type="InterPro" id="IPR018201">
    <property type="entry name" value="Ketoacyl_synth_AS"/>
</dbReference>
<organism evidence="7 8">
    <name type="scientific">Micromonospora inyonensis</name>
    <dbReference type="NCBI Taxonomy" id="47866"/>
    <lineage>
        <taxon>Bacteria</taxon>
        <taxon>Bacillati</taxon>
        <taxon>Actinomycetota</taxon>
        <taxon>Actinomycetes</taxon>
        <taxon>Micromonosporales</taxon>
        <taxon>Micromonosporaceae</taxon>
        <taxon>Micromonospora</taxon>
    </lineage>
</organism>
<dbReference type="Pfam" id="PF02801">
    <property type="entry name" value="Ketoacyl-synt_C"/>
    <property type="match status" value="1"/>
</dbReference>
<feature type="region of interest" description="Disordered" evidence="5">
    <location>
        <begin position="435"/>
        <end position="483"/>
    </location>
</feature>
<dbReference type="STRING" id="47866.GA0074694_2616"/>
<sequence length="502" mass="53323">MRYEPIAIIGIGCRYPGGIDDPRSFWEVIAAGTDAIGEIPPDRWRADAHFDSDPATPGRMFVRQGGFLRSPVDRFDAGFFGMAPREAAALDPQQRLLLEVTWEAFEDAGLPPSSTAGANVGAYIGGFTFDAATLQLADANRHLVSTATPTGVSMTILAARLSYTFDWRGPSLTVDTACSSSLVALHHACTALARGECDLAVAGGVNVMVNPVTTILMSKGQFLSPDGRCKSFDHRANGYGRAEGAGVVVLKPLAAAERDGDRVYAVVRGSAVNQDGRTPGITVPSAEAQRSVIRQTCRAGGVDPRSIGYFEAHGTGTAVGDPIEATAIGEVLDLEGWRHPLAVQLVQRALHDDRQDLRQPRPGVGQVNPHRTALPGQDDRPERAGLDLVDPPARNDQLEMLVDPGEQLAAAACLVVGKESGDALPLLADRTGGTERQPVLPLRPLPVGTEVADRPEGEFGRRNRGELSNIPGGREPAFSGIGTKPWKVIGRTTGFCPATLNR</sequence>
<dbReference type="SMART" id="SM00825">
    <property type="entry name" value="PKS_KS"/>
    <property type="match status" value="1"/>
</dbReference>
<dbReference type="SUPFAM" id="SSF53901">
    <property type="entry name" value="Thiolase-like"/>
    <property type="match status" value="1"/>
</dbReference>
<dbReference type="AlphaFoldDB" id="A0A1C6RPV4"/>
<dbReference type="InterPro" id="IPR016039">
    <property type="entry name" value="Thiolase-like"/>
</dbReference>
<keyword evidence="3 4" id="KW-0808">Transferase</keyword>
<dbReference type="Proteomes" id="UP000198906">
    <property type="component" value="Unassembled WGS sequence"/>
</dbReference>
<protein>
    <submittedName>
        <fullName evidence="7">Beta-ketoacyl synthase, C-terminal domain</fullName>
    </submittedName>
</protein>
<dbReference type="GO" id="GO:0071770">
    <property type="term" value="P:DIM/DIP cell wall layer assembly"/>
    <property type="evidence" value="ECO:0007669"/>
    <property type="project" value="TreeGrafter"/>
</dbReference>
<dbReference type="PANTHER" id="PTHR43775:SF37">
    <property type="entry name" value="SI:DKEY-61P9.11"/>
    <property type="match status" value="1"/>
</dbReference>
<feature type="domain" description="Ketosynthase family 3 (KS3)" evidence="6">
    <location>
        <begin position="3"/>
        <end position="402"/>
    </location>
</feature>
<dbReference type="InterPro" id="IPR014030">
    <property type="entry name" value="Ketoacyl_synth_N"/>
</dbReference>
<name>A0A1C6RPV4_9ACTN</name>
<evidence type="ECO:0000313" key="7">
    <source>
        <dbReference type="EMBL" id="SCL19236.1"/>
    </source>
</evidence>
<comment type="similarity">
    <text evidence="4">Belongs to the thiolase-like superfamily. Beta-ketoacyl-ACP synthases family.</text>
</comment>
<evidence type="ECO:0000256" key="4">
    <source>
        <dbReference type="RuleBase" id="RU003694"/>
    </source>
</evidence>
<dbReference type="Pfam" id="PF00109">
    <property type="entry name" value="ketoacyl-synt"/>
    <property type="match status" value="1"/>
</dbReference>
<reference evidence="8" key="1">
    <citation type="submission" date="2016-06" db="EMBL/GenBank/DDBJ databases">
        <authorList>
            <person name="Varghese N."/>
        </authorList>
    </citation>
    <scope>NUCLEOTIDE SEQUENCE [LARGE SCALE GENOMIC DNA]</scope>
    <source>
        <strain evidence="8">DSM 46123</strain>
    </source>
</reference>
<dbReference type="PROSITE" id="PS00606">
    <property type="entry name" value="KS3_1"/>
    <property type="match status" value="1"/>
</dbReference>
<dbReference type="InterPro" id="IPR020841">
    <property type="entry name" value="PKS_Beta-ketoAc_synthase_dom"/>
</dbReference>
<dbReference type="GO" id="GO:0004312">
    <property type="term" value="F:fatty acid synthase activity"/>
    <property type="evidence" value="ECO:0007669"/>
    <property type="project" value="TreeGrafter"/>
</dbReference>
<evidence type="ECO:0000259" key="6">
    <source>
        <dbReference type="PROSITE" id="PS52004"/>
    </source>
</evidence>
<evidence type="ECO:0000256" key="5">
    <source>
        <dbReference type="SAM" id="MobiDB-lite"/>
    </source>
</evidence>
<dbReference type="EMBL" id="FMHU01000001">
    <property type="protein sequence ID" value="SCL19236.1"/>
    <property type="molecule type" value="Genomic_DNA"/>
</dbReference>
<dbReference type="CDD" id="cd00833">
    <property type="entry name" value="PKS"/>
    <property type="match status" value="1"/>
</dbReference>
<keyword evidence="1" id="KW-0596">Phosphopantetheine</keyword>
<dbReference type="GO" id="GO:0005886">
    <property type="term" value="C:plasma membrane"/>
    <property type="evidence" value="ECO:0007669"/>
    <property type="project" value="TreeGrafter"/>
</dbReference>
<dbReference type="InterPro" id="IPR050091">
    <property type="entry name" value="PKS_NRPS_Biosynth_Enz"/>
</dbReference>
<accession>A0A1C6RPV4</accession>
<dbReference type="GO" id="GO:0005737">
    <property type="term" value="C:cytoplasm"/>
    <property type="evidence" value="ECO:0007669"/>
    <property type="project" value="TreeGrafter"/>
</dbReference>
<keyword evidence="8" id="KW-1185">Reference proteome</keyword>
<keyword evidence="2" id="KW-0597">Phosphoprotein</keyword>
<dbReference type="PANTHER" id="PTHR43775">
    <property type="entry name" value="FATTY ACID SYNTHASE"/>
    <property type="match status" value="1"/>
</dbReference>
<dbReference type="Gene3D" id="3.40.47.10">
    <property type="match status" value="1"/>
</dbReference>
<feature type="region of interest" description="Disordered" evidence="5">
    <location>
        <begin position="353"/>
        <end position="386"/>
    </location>
</feature>
<evidence type="ECO:0000256" key="2">
    <source>
        <dbReference type="ARBA" id="ARBA00022553"/>
    </source>
</evidence>
<evidence type="ECO:0000256" key="1">
    <source>
        <dbReference type="ARBA" id="ARBA00022450"/>
    </source>
</evidence>
<dbReference type="GO" id="GO:0004315">
    <property type="term" value="F:3-oxoacyl-[acyl-carrier-protein] synthase activity"/>
    <property type="evidence" value="ECO:0007669"/>
    <property type="project" value="InterPro"/>
</dbReference>
<evidence type="ECO:0000256" key="3">
    <source>
        <dbReference type="ARBA" id="ARBA00022679"/>
    </source>
</evidence>
<dbReference type="InterPro" id="IPR014031">
    <property type="entry name" value="Ketoacyl_synth_C"/>
</dbReference>
<dbReference type="PROSITE" id="PS52004">
    <property type="entry name" value="KS3_2"/>
    <property type="match status" value="1"/>
</dbReference>